<evidence type="ECO:0008006" key="3">
    <source>
        <dbReference type="Google" id="ProtNLM"/>
    </source>
</evidence>
<name>A0ABQ0KY43_MYCCL</name>
<dbReference type="EMBL" id="DF838564">
    <property type="protein sequence ID" value="GAT43089.1"/>
    <property type="molecule type" value="Genomic_DNA"/>
</dbReference>
<keyword evidence="2" id="KW-1185">Reference proteome</keyword>
<evidence type="ECO:0000313" key="1">
    <source>
        <dbReference type="EMBL" id="GAT43089.1"/>
    </source>
</evidence>
<sequence>MAVAPSLSLAFDDNPSGLPELSHVDASVVPKWRSVFIGAMSTLTRRRSLDPTLLQSFRHVTMLALEQVPHSLFVSILQHTPELEYLRISGESDAGDNAPVVPMAFPGVRTLNCSGHTYLRYLTLPGLIHLLLDGHWHDLPPFAELERFFRR</sequence>
<reference evidence="1" key="1">
    <citation type="submission" date="2014-09" db="EMBL/GenBank/DDBJ databases">
        <title>Genome sequence of the luminous mushroom Mycena chlorophos for searching fungal bioluminescence genes.</title>
        <authorList>
            <person name="Tanaka Y."/>
            <person name="Kasuga D."/>
            <person name="Oba Y."/>
            <person name="Hase S."/>
            <person name="Sato K."/>
            <person name="Oba Y."/>
            <person name="Sakakibara Y."/>
        </authorList>
    </citation>
    <scope>NUCLEOTIDE SEQUENCE</scope>
</reference>
<protein>
    <recommendedName>
        <fullName evidence="3">F-box domain-containing protein</fullName>
    </recommendedName>
</protein>
<dbReference type="Proteomes" id="UP000815677">
    <property type="component" value="Unassembled WGS sequence"/>
</dbReference>
<organism evidence="1 2">
    <name type="scientific">Mycena chlorophos</name>
    <name type="common">Agaric fungus</name>
    <name type="synonym">Agaricus chlorophos</name>
    <dbReference type="NCBI Taxonomy" id="658473"/>
    <lineage>
        <taxon>Eukaryota</taxon>
        <taxon>Fungi</taxon>
        <taxon>Dikarya</taxon>
        <taxon>Basidiomycota</taxon>
        <taxon>Agaricomycotina</taxon>
        <taxon>Agaricomycetes</taxon>
        <taxon>Agaricomycetidae</taxon>
        <taxon>Agaricales</taxon>
        <taxon>Marasmiineae</taxon>
        <taxon>Mycenaceae</taxon>
        <taxon>Mycena</taxon>
    </lineage>
</organism>
<gene>
    <name evidence="1" type="ORF">MCHLO_00782</name>
</gene>
<proteinExistence type="predicted"/>
<evidence type="ECO:0000313" key="2">
    <source>
        <dbReference type="Proteomes" id="UP000815677"/>
    </source>
</evidence>
<accession>A0ABQ0KY43</accession>